<keyword evidence="2" id="KW-0479">Metal-binding</keyword>
<dbReference type="GO" id="GO:0016705">
    <property type="term" value="F:oxidoreductase activity, acting on paired donors, with incorporation or reduction of molecular oxygen"/>
    <property type="evidence" value="ECO:0007669"/>
    <property type="project" value="InterPro"/>
</dbReference>
<evidence type="ECO:0000313" key="3">
    <source>
        <dbReference type="EMBL" id="OON82633.1"/>
    </source>
</evidence>
<dbReference type="PANTHER" id="PTHR46696">
    <property type="entry name" value="P450, PUTATIVE (EUROFUNG)-RELATED"/>
    <property type="match status" value="1"/>
</dbReference>
<keyword evidence="2" id="KW-0560">Oxidoreductase</keyword>
<evidence type="ECO:0000256" key="1">
    <source>
        <dbReference type="ARBA" id="ARBA00010617"/>
    </source>
</evidence>
<dbReference type="GO" id="GO:0020037">
    <property type="term" value="F:heme binding"/>
    <property type="evidence" value="ECO:0007669"/>
    <property type="project" value="InterPro"/>
</dbReference>
<dbReference type="InterPro" id="IPR001128">
    <property type="entry name" value="Cyt_P450"/>
</dbReference>
<keyword evidence="2" id="KW-0408">Iron</keyword>
<protein>
    <recommendedName>
        <fullName evidence="5">Cytochrome P450</fullName>
    </recommendedName>
</protein>
<dbReference type="InterPro" id="IPR036396">
    <property type="entry name" value="Cyt_P450_sf"/>
</dbReference>
<evidence type="ECO:0000256" key="2">
    <source>
        <dbReference type="RuleBase" id="RU000461"/>
    </source>
</evidence>
<dbReference type="InterPro" id="IPR017972">
    <property type="entry name" value="Cyt_P450_CS"/>
</dbReference>
<proteinExistence type="inferred from homology"/>
<sequence length="410" mass="44503">MSGAAEQTRTQESLPVYPFGEWGDRLSPWYARLCVEEAAAHRVRTLNGDTVWLVTRHAVARAVLADPRMSLRAAGTESAPRQQRVRFCPAGGAGTPGPFFDDPVLRTVVQQALSPREVRARTAAVTSAAHRFFAALGRRPRGERETDWNEGIVRPLSYRLTGRLLFGELPDSVRDELRAAFQVGLTFHGHPDTAVRAAWDKFHAVLADWYADPAHLAGDHLMARLARAAGEAVDPAGLAAMAGPLWCAGHEASVGFLTNILPVLDGNPELRAALRASEASVPRITEELLRVTPLVTGGAPRVAMEDAVIAGIPVKRGECVVVSYEAANRDPRAFPDPERPEPRRAGPGHLAFGHGPHRCPGQHLARLEIDVVLRAIRVHTPGLRPAVPVGDVRWRSGSVVRTPHALPVVW</sequence>
<organism evidence="3 4">
    <name type="scientific">Streptomyces tsukubensis</name>
    <dbReference type="NCBI Taxonomy" id="83656"/>
    <lineage>
        <taxon>Bacteria</taxon>
        <taxon>Bacillati</taxon>
        <taxon>Actinomycetota</taxon>
        <taxon>Actinomycetes</taxon>
        <taxon>Kitasatosporales</taxon>
        <taxon>Streptomycetaceae</taxon>
        <taxon>Streptomyces</taxon>
    </lineage>
</organism>
<dbReference type="InterPro" id="IPR002397">
    <property type="entry name" value="Cyt_P450_B"/>
</dbReference>
<dbReference type="GO" id="GO:0005506">
    <property type="term" value="F:iron ion binding"/>
    <property type="evidence" value="ECO:0007669"/>
    <property type="project" value="InterPro"/>
</dbReference>
<keyword evidence="2" id="KW-0503">Monooxygenase</keyword>
<dbReference type="GO" id="GO:0004497">
    <property type="term" value="F:monooxygenase activity"/>
    <property type="evidence" value="ECO:0007669"/>
    <property type="project" value="UniProtKB-KW"/>
</dbReference>
<dbReference type="Proteomes" id="UP000190539">
    <property type="component" value="Unassembled WGS sequence"/>
</dbReference>
<dbReference type="STRING" id="83656.B1H18_00765"/>
<dbReference type="Gene3D" id="1.10.630.10">
    <property type="entry name" value="Cytochrome P450"/>
    <property type="match status" value="1"/>
</dbReference>
<evidence type="ECO:0008006" key="5">
    <source>
        <dbReference type="Google" id="ProtNLM"/>
    </source>
</evidence>
<dbReference type="SUPFAM" id="SSF48264">
    <property type="entry name" value="Cytochrome P450"/>
    <property type="match status" value="1"/>
</dbReference>
<reference evidence="3 4" key="1">
    <citation type="submission" date="2017-02" db="EMBL/GenBank/DDBJ databases">
        <title>Draft Genome Sequence of Streptomyces tsukubaensis F601, a Producer of the immunosuppressant tacrolimus FK506.</title>
        <authorList>
            <person name="Zong G."/>
            <person name="Zhong C."/>
            <person name="Fu J."/>
            <person name="Qin R."/>
            <person name="Cao G."/>
        </authorList>
    </citation>
    <scope>NUCLEOTIDE SEQUENCE [LARGE SCALE GENOMIC DNA]</scope>
    <source>
        <strain evidence="3 4">F601</strain>
    </source>
</reference>
<dbReference type="PANTHER" id="PTHR46696:SF1">
    <property type="entry name" value="CYTOCHROME P450 YJIB-RELATED"/>
    <property type="match status" value="1"/>
</dbReference>
<dbReference type="PRINTS" id="PR00359">
    <property type="entry name" value="BP450"/>
</dbReference>
<gene>
    <name evidence="3" type="ORF">B1H18_00765</name>
</gene>
<dbReference type="PROSITE" id="PS00086">
    <property type="entry name" value="CYTOCHROME_P450"/>
    <property type="match status" value="1"/>
</dbReference>
<name>A0A1V4AGR9_9ACTN</name>
<dbReference type="AlphaFoldDB" id="A0A1V4AGR9"/>
<dbReference type="RefSeq" id="WP_077963764.1">
    <property type="nucleotide sequence ID" value="NZ_CP045178.1"/>
</dbReference>
<accession>A0A1V4AGR9</accession>
<dbReference type="OrthoDB" id="4508142at2"/>
<dbReference type="EMBL" id="MVFC01000001">
    <property type="protein sequence ID" value="OON82633.1"/>
    <property type="molecule type" value="Genomic_DNA"/>
</dbReference>
<comment type="similarity">
    <text evidence="1 2">Belongs to the cytochrome P450 family.</text>
</comment>
<comment type="caution">
    <text evidence="3">The sequence shown here is derived from an EMBL/GenBank/DDBJ whole genome shotgun (WGS) entry which is preliminary data.</text>
</comment>
<keyword evidence="2" id="KW-0349">Heme</keyword>
<keyword evidence="4" id="KW-1185">Reference proteome</keyword>
<dbReference type="Pfam" id="PF00067">
    <property type="entry name" value="p450"/>
    <property type="match status" value="1"/>
</dbReference>
<evidence type="ECO:0000313" key="4">
    <source>
        <dbReference type="Proteomes" id="UP000190539"/>
    </source>
</evidence>